<dbReference type="VEuPathDB" id="FungiDB:G647_07970"/>
<reference evidence="3" key="1">
    <citation type="submission" date="2015-07" db="EMBL/GenBank/DDBJ databases">
        <authorList>
            <person name="Teixeira M.M."/>
            <person name="Souza R.C."/>
            <person name="Almeida L.G."/>
            <person name="Vicente V.A."/>
            <person name="de Hoog S."/>
            <person name="Bocca A.L."/>
            <person name="de Almeida S.R."/>
            <person name="Vasconcelos A.T."/>
            <person name="Felipe M.S."/>
        </authorList>
    </citation>
    <scope>NUCLEOTIDE SEQUENCE [LARGE SCALE GENOMIC DNA]</scope>
    <source>
        <strain evidence="3">KSF</strain>
    </source>
</reference>
<organism evidence="2 3">
    <name type="scientific">Cladophialophora carrionii</name>
    <dbReference type="NCBI Taxonomy" id="86049"/>
    <lineage>
        <taxon>Eukaryota</taxon>
        <taxon>Fungi</taxon>
        <taxon>Dikarya</taxon>
        <taxon>Ascomycota</taxon>
        <taxon>Pezizomycotina</taxon>
        <taxon>Eurotiomycetes</taxon>
        <taxon>Chaetothyriomycetidae</taxon>
        <taxon>Chaetothyriales</taxon>
        <taxon>Herpotrichiellaceae</taxon>
        <taxon>Cladophialophora</taxon>
    </lineage>
</organism>
<dbReference type="VEuPathDB" id="FungiDB:CLCR_05628"/>
<feature type="compositionally biased region" description="Polar residues" evidence="1">
    <location>
        <begin position="443"/>
        <end position="457"/>
    </location>
</feature>
<dbReference type="eggNOG" id="ENOG502T4KA">
    <property type="taxonomic scope" value="Eukaryota"/>
</dbReference>
<evidence type="ECO:0000313" key="3">
    <source>
        <dbReference type="Proteomes" id="UP000094526"/>
    </source>
</evidence>
<evidence type="ECO:0008006" key="4">
    <source>
        <dbReference type="Google" id="ProtNLM"/>
    </source>
</evidence>
<accession>A0A1C1CA63</accession>
<feature type="region of interest" description="Disordered" evidence="1">
    <location>
        <begin position="438"/>
        <end position="506"/>
    </location>
</feature>
<dbReference type="AlphaFoldDB" id="A0A1C1CA63"/>
<protein>
    <recommendedName>
        <fullName evidence="4">F-box domain-containing protein</fullName>
    </recommendedName>
</protein>
<evidence type="ECO:0000313" key="2">
    <source>
        <dbReference type="EMBL" id="OCT45332.1"/>
    </source>
</evidence>
<dbReference type="Proteomes" id="UP000094526">
    <property type="component" value="Unassembled WGS sequence"/>
</dbReference>
<comment type="caution">
    <text evidence="2">The sequence shown here is derived from an EMBL/GenBank/DDBJ whole genome shotgun (WGS) entry which is preliminary data.</text>
</comment>
<gene>
    <name evidence="2" type="ORF">CLCR_05628</name>
</gene>
<evidence type="ECO:0000256" key="1">
    <source>
        <dbReference type="SAM" id="MobiDB-lite"/>
    </source>
</evidence>
<dbReference type="OrthoDB" id="2951834at2759"/>
<dbReference type="EMBL" id="LGRB01000020">
    <property type="protein sequence ID" value="OCT45332.1"/>
    <property type="molecule type" value="Genomic_DNA"/>
</dbReference>
<name>A0A1C1CA63_9EURO</name>
<keyword evidence="3" id="KW-1185">Reference proteome</keyword>
<sequence length="643" mass="71988">MPLLSREVLTLRFIFECDEYGEESAAASEQSQNPSRLLCLPVELRLEILRHLLCLDCNRKAHTRRPPQSSISELLYLNPRRILEAAPFKHKGNQEINGNPPIIKSCHLHPAILKTCKQLYWEGRTVLYTDNKVLAIQSGIKGLGAKLKNYGVPVLGPFPSTRLICGSRDGSQPAHFRFNPLMLFAGANTKPDAPFYISSHLDAADFMHALWIMVKSPFARGMGLNLTLSTELHPRHIGRTDSFVKLAVLPWLHPNINSIKFLYAHNDKNQADAEHRPVGGLELLASGTTCDRSSIQDEFDKHLLASQKEPNLHIYRAICDYLERILLQGEICVDQGNFISGELSFERVCYEACSLVRTRTSALVDVSSRSKDGINRICKLIAVSAFRLCELRSGSLAQLVLKRQQRQQAREKGKEKASTDPEVCDGCRNVEVYRDEVGEQSEDAASTLNDDSRSIASRSDVRSNDTEPGPRAVLEMPPAPALKGLQVVSAKPGPPKSPHLPRTTRLEPPLARDLALTSGLLALRLPCASPVPEWNIRLDTMLLRLFALRNDFSNAVWCIRRIHNNGTVVINGIKQKNKAGDKKWESFTELMHDLAQQLRPGAPRDCFFETADKVEEVVALLWGERLIPKKGFNGLIWTFRWAG</sequence>
<proteinExistence type="predicted"/>